<dbReference type="STRING" id="658187.LDG_6482"/>
<feature type="domain" description="Transposase DDE" evidence="1">
    <location>
        <begin position="102"/>
        <end position="212"/>
    </location>
</feature>
<dbReference type="Proteomes" id="UP000002770">
    <property type="component" value="Unassembled WGS sequence"/>
</dbReference>
<protein>
    <recommendedName>
        <fullName evidence="1">Transposase DDE domain-containing protein</fullName>
    </recommendedName>
</protein>
<proteinExistence type="predicted"/>
<dbReference type="AlphaFoldDB" id="G9EML4"/>
<sequence length="214" mass="24847">MLYNALFTSDSKNRLILAIHITTGAVLDSVPYLEQLDYVKDKTSFNINETIADRAYGSGHIISSLRDKKITTYIPLFSSRSGSSENSIIPGFQYDEVNNYYVCPQNNFLRPCKSQTDTIIYISSTIDCKRCSLSKTCLAKLKNKGPARYVTRNRYAELYSQMILEMDLQSFKEKLYERMWKIEGIMNELKNYHDLKRAQYRGFKTHRSKLILLL</sequence>
<evidence type="ECO:0000259" key="1">
    <source>
        <dbReference type="Pfam" id="PF13751"/>
    </source>
</evidence>
<dbReference type="eggNOG" id="COG3039">
    <property type="taxonomic scope" value="Bacteria"/>
</dbReference>
<keyword evidence="3" id="KW-1185">Reference proteome</keyword>
<dbReference type="HOGENOM" id="CLU_1287513_0_0_6"/>
<dbReference type="EMBL" id="JH413813">
    <property type="protein sequence ID" value="EHL31550.1"/>
    <property type="molecule type" value="Genomic_DNA"/>
</dbReference>
<dbReference type="InterPro" id="IPR025668">
    <property type="entry name" value="Tnp_DDE_dom"/>
</dbReference>
<organism evidence="2 3">
    <name type="scientific">Legionella drancourtii LLAP12</name>
    <dbReference type="NCBI Taxonomy" id="658187"/>
    <lineage>
        <taxon>Bacteria</taxon>
        <taxon>Pseudomonadati</taxon>
        <taxon>Pseudomonadota</taxon>
        <taxon>Gammaproteobacteria</taxon>
        <taxon>Legionellales</taxon>
        <taxon>Legionellaceae</taxon>
        <taxon>Legionella</taxon>
    </lineage>
</organism>
<evidence type="ECO:0000313" key="2">
    <source>
        <dbReference type="EMBL" id="EHL31550.1"/>
    </source>
</evidence>
<dbReference type="PANTHER" id="PTHR33408">
    <property type="entry name" value="TRANSPOSASE"/>
    <property type="match status" value="1"/>
</dbReference>
<evidence type="ECO:0000313" key="3">
    <source>
        <dbReference type="Proteomes" id="UP000002770"/>
    </source>
</evidence>
<reference evidence="2 3" key="1">
    <citation type="journal article" date="2011" name="BMC Genomics">
        <title>Insight into cross-talk between intra-amoebal pathogens.</title>
        <authorList>
            <person name="Gimenez G."/>
            <person name="Bertelli C."/>
            <person name="Moliner C."/>
            <person name="Robert C."/>
            <person name="Raoult D."/>
            <person name="Fournier P.E."/>
            <person name="Greub G."/>
        </authorList>
    </citation>
    <scope>NUCLEOTIDE SEQUENCE [LARGE SCALE GENOMIC DNA]</scope>
    <source>
        <strain evidence="2 3">LLAP12</strain>
    </source>
</reference>
<gene>
    <name evidence="2" type="ORF">LDG_6482</name>
</gene>
<dbReference type="InParanoid" id="G9EML4"/>
<name>G9EML4_9GAMM</name>
<accession>G9EML4</accession>
<dbReference type="Pfam" id="PF13751">
    <property type="entry name" value="DDE_Tnp_1_6"/>
    <property type="match status" value="1"/>
</dbReference>
<dbReference type="PANTHER" id="PTHR33408:SF2">
    <property type="entry name" value="TRANSPOSASE DDE DOMAIN-CONTAINING PROTEIN"/>
    <property type="match status" value="1"/>
</dbReference>